<dbReference type="EC" id="3.4.19.12" evidence="2"/>
<dbReference type="AlphaFoldDB" id="A0A4P9ZW02"/>
<evidence type="ECO:0000259" key="9">
    <source>
        <dbReference type="PROSITE" id="PS50235"/>
    </source>
</evidence>
<keyword evidence="3" id="KW-0645">Protease</keyword>
<dbReference type="InterPro" id="IPR038765">
    <property type="entry name" value="Papain-like_cys_pep_sf"/>
</dbReference>
<sequence length="1126" mass="124646">MDHRRGTAPFFVREFLPAWQLGPSPHRHTFYQVLPSTEDRGSAPASNNLGRPFRALCSTCDQTLTITCTNPGLNHPSHRSGSTVSTGCSEGPTHHFHWATEPLASTSTSAISPSTTTTVPSQPGLPHAITVSCCQCAFSATVQLALPIIPTSVLTALERSRVESTNPDHPQALASEAAQHLGRCLEIFLIYISDALRGNGRAINTKNKSFRERVGLHPASLALFEAMGFELRATHLYPPELNDTARADLQRAQEQLAVHVDQLHRRLHHGAEHSKYPCSEAKVALQKALGVASYPKKSGGGGGGSSGQSADGDPLTCYTTLGCVNDMDDTVLNWAYRILIQEDPAGIPRYLDALYDLSLARSSDLLRTIIESERIAHHYTATDIQNAYKFFGADATKISDYELACQYRTILQEEPQRADHAFAQMQILAASRSSLPLEKFLQVGGDAAFDELIRELDGHRTVPAGLENIGNTCYLNSLLQYYFTILPLRAAVLGNEALWNTERELGHRDGKRPVVAQEVDNSLSFVDRLRDLFQNLQDTAQPAIRPDRELARQSLTNVREEMSQTNSTQSPPSDPVFGPATAPIPTPAPLSPTAKDSADGSPSSIHASPGLSEAESDSMDVDPTEQPNTVAQENSHSESSLAMESDDEGSSQKRVRFTVQPESVSEPIPATTEQQAPEAPITRPPPPPLPARPTKVLITTPASNQMLFGRQQDVTECMENIMYVLETGLKPGVYEVPLIPVDSKEDPGDQKDSAANFTQADPSQGTPPDPAKPEPEFTLEPHEDPRKPDANLIRRLFFGVTDQSLSYHDPRTDRTVHTTKPELFSHLIIQAEMGQDLYGGLDTYFGQSQVAYAGTQATREVYADHLPQFLQIQIQRVQFDVQRGRVYKNNAYIAFEPVIYLDRYLAERQAALTDRKDRVAELKQRIQDATEAIDRILKQPGTSTEVPDMLKTTISYLKAERERLASPPVIASSYGFSELAPLVDISEPDQTGTGQAEIPNLGAHEFDDPIANLELVYESLETQRRDHESRRTTWETELKDVFKDLTDVPYRAHAVFMHRGEASYGHYWIYIRDHVHERWYKYNDSTVTPVDAAQEVFADTTGSNANPYLIVYVRDDRLTELTQSVA</sequence>
<dbReference type="PROSITE" id="PS50235">
    <property type="entry name" value="USP_3"/>
    <property type="match status" value="1"/>
</dbReference>
<proteinExistence type="predicted"/>
<name>A0A4P9ZW02_9FUNG</name>
<dbReference type="EMBL" id="ML002444">
    <property type="protein sequence ID" value="RKP37804.1"/>
    <property type="molecule type" value="Genomic_DNA"/>
</dbReference>
<accession>A0A4P9ZW02</accession>
<dbReference type="InterPro" id="IPR036339">
    <property type="entry name" value="PUB-like_dom_sf"/>
</dbReference>
<protein>
    <recommendedName>
        <fullName evidence="2">ubiquitinyl hydrolase 1</fullName>
        <ecNumber evidence="2">3.4.19.12</ecNumber>
    </recommendedName>
</protein>
<evidence type="ECO:0000256" key="3">
    <source>
        <dbReference type="ARBA" id="ARBA00022670"/>
    </source>
</evidence>
<keyword evidence="5" id="KW-0378">Hydrolase</keyword>
<feature type="compositionally biased region" description="Basic and acidic residues" evidence="8">
    <location>
        <begin position="771"/>
        <end position="788"/>
    </location>
</feature>
<dbReference type="GO" id="GO:0070628">
    <property type="term" value="F:proteasome binding"/>
    <property type="evidence" value="ECO:0007669"/>
    <property type="project" value="TreeGrafter"/>
</dbReference>
<dbReference type="GO" id="GO:0043161">
    <property type="term" value="P:proteasome-mediated ubiquitin-dependent protein catabolic process"/>
    <property type="evidence" value="ECO:0007669"/>
    <property type="project" value="InterPro"/>
</dbReference>
<dbReference type="CDD" id="cd09212">
    <property type="entry name" value="PUB"/>
    <property type="match status" value="1"/>
</dbReference>
<feature type="compositionally biased region" description="Basic and acidic residues" evidence="8">
    <location>
        <begin position="742"/>
        <end position="752"/>
    </location>
</feature>
<keyword evidence="4" id="KW-0833">Ubl conjugation pathway</keyword>
<dbReference type="Gene3D" id="3.90.70.10">
    <property type="entry name" value="Cysteine proteinases"/>
    <property type="match status" value="2"/>
</dbReference>
<feature type="compositionally biased region" description="Polar residues" evidence="8">
    <location>
        <begin position="625"/>
        <end position="642"/>
    </location>
</feature>
<dbReference type="PANTHER" id="PTHR43982:SF6">
    <property type="entry name" value="UBIQUITIN CARBOXYL-TERMINAL HYDROLASE 2-RELATED"/>
    <property type="match status" value="1"/>
</dbReference>
<dbReference type="PROSITE" id="PS00972">
    <property type="entry name" value="USP_1"/>
    <property type="match status" value="1"/>
</dbReference>
<feature type="compositionally biased region" description="Pro residues" evidence="8">
    <location>
        <begin position="682"/>
        <end position="691"/>
    </location>
</feature>
<dbReference type="GO" id="GO:0016579">
    <property type="term" value="P:protein deubiquitination"/>
    <property type="evidence" value="ECO:0007669"/>
    <property type="project" value="InterPro"/>
</dbReference>
<feature type="coiled-coil region" evidence="7">
    <location>
        <begin position="912"/>
        <end position="939"/>
    </location>
</feature>
<evidence type="ECO:0000313" key="11">
    <source>
        <dbReference type="Proteomes" id="UP000268162"/>
    </source>
</evidence>
<evidence type="ECO:0000313" key="10">
    <source>
        <dbReference type="EMBL" id="RKP37804.1"/>
    </source>
</evidence>
<feature type="compositionally biased region" description="Polar residues" evidence="8">
    <location>
        <begin position="753"/>
        <end position="764"/>
    </location>
</feature>
<comment type="catalytic activity">
    <reaction evidence="1">
        <text>Thiol-dependent hydrolysis of ester, thioester, amide, peptide and isopeptide bonds formed by the C-terminal Gly of ubiquitin (a 76-residue protein attached to proteins as an intracellular targeting signal).</text>
        <dbReference type="EC" id="3.4.19.12"/>
    </reaction>
</comment>
<evidence type="ECO:0000256" key="4">
    <source>
        <dbReference type="ARBA" id="ARBA00022786"/>
    </source>
</evidence>
<dbReference type="SUPFAM" id="SSF143503">
    <property type="entry name" value="PUG domain-like"/>
    <property type="match status" value="1"/>
</dbReference>
<evidence type="ECO:0000256" key="7">
    <source>
        <dbReference type="SAM" id="Coils"/>
    </source>
</evidence>
<evidence type="ECO:0000256" key="8">
    <source>
        <dbReference type="SAM" id="MobiDB-lite"/>
    </source>
</evidence>
<feature type="compositionally biased region" description="Acidic residues" evidence="8">
    <location>
        <begin position="614"/>
        <end position="623"/>
    </location>
</feature>
<feature type="region of interest" description="Disordered" evidence="8">
    <location>
        <begin position="740"/>
        <end position="788"/>
    </location>
</feature>
<feature type="region of interest" description="Disordered" evidence="8">
    <location>
        <begin position="557"/>
        <end position="695"/>
    </location>
</feature>
<evidence type="ECO:0000256" key="5">
    <source>
        <dbReference type="ARBA" id="ARBA00022801"/>
    </source>
</evidence>
<evidence type="ECO:0000256" key="1">
    <source>
        <dbReference type="ARBA" id="ARBA00000707"/>
    </source>
</evidence>
<feature type="compositionally biased region" description="Polar residues" evidence="8">
    <location>
        <begin position="557"/>
        <end position="571"/>
    </location>
</feature>
<organism evidence="10 11">
    <name type="scientific">Dimargaris cristalligena</name>
    <dbReference type="NCBI Taxonomy" id="215637"/>
    <lineage>
        <taxon>Eukaryota</taxon>
        <taxon>Fungi</taxon>
        <taxon>Fungi incertae sedis</taxon>
        <taxon>Zoopagomycota</taxon>
        <taxon>Kickxellomycotina</taxon>
        <taxon>Dimargaritomycetes</taxon>
        <taxon>Dimargaritales</taxon>
        <taxon>Dimargaritaceae</taxon>
        <taxon>Dimargaris</taxon>
    </lineage>
</organism>
<gene>
    <name evidence="10" type="ORF">BJ085DRAFT_32885</name>
</gene>
<dbReference type="GO" id="GO:0004843">
    <property type="term" value="F:cysteine-type deubiquitinase activity"/>
    <property type="evidence" value="ECO:0007669"/>
    <property type="project" value="UniProtKB-EC"/>
</dbReference>
<evidence type="ECO:0000256" key="2">
    <source>
        <dbReference type="ARBA" id="ARBA00012759"/>
    </source>
</evidence>
<dbReference type="InterPro" id="IPR001394">
    <property type="entry name" value="Peptidase_C19_UCH"/>
</dbReference>
<reference evidence="11" key="1">
    <citation type="journal article" date="2018" name="Nat. Microbiol.">
        <title>Leveraging single-cell genomics to expand the fungal tree of life.</title>
        <authorList>
            <person name="Ahrendt S.R."/>
            <person name="Quandt C.A."/>
            <person name="Ciobanu D."/>
            <person name="Clum A."/>
            <person name="Salamov A."/>
            <person name="Andreopoulos B."/>
            <person name="Cheng J.F."/>
            <person name="Woyke T."/>
            <person name="Pelin A."/>
            <person name="Henrissat B."/>
            <person name="Reynolds N.K."/>
            <person name="Benny G.L."/>
            <person name="Smith M.E."/>
            <person name="James T.Y."/>
            <person name="Grigoriev I.V."/>
        </authorList>
    </citation>
    <scope>NUCLEOTIDE SEQUENCE [LARGE SCALE GENOMIC DNA]</scope>
    <source>
        <strain evidence="11">RSA 468</strain>
    </source>
</reference>
<dbReference type="InterPro" id="IPR044635">
    <property type="entry name" value="UBP14-like"/>
</dbReference>
<dbReference type="GO" id="GO:0061136">
    <property type="term" value="P:regulation of proteasomal protein catabolic process"/>
    <property type="evidence" value="ECO:0007669"/>
    <property type="project" value="TreeGrafter"/>
</dbReference>
<dbReference type="STRING" id="215637.A0A4P9ZW02"/>
<evidence type="ECO:0000256" key="6">
    <source>
        <dbReference type="ARBA" id="ARBA00022807"/>
    </source>
</evidence>
<dbReference type="SUPFAM" id="SSF54001">
    <property type="entry name" value="Cysteine proteinases"/>
    <property type="match status" value="1"/>
</dbReference>
<dbReference type="Pfam" id="PF13446">
    <property type="entry name" value="RPT"/>
    <property type="match status" value="2"/>
</dbReference>
<keyword evidence="7" id="KW-0175">Coiled coil</keyword>
<dbReference type="Proteomes" id="UP000268162">
    <property type="component" value="Unassembled WGS sequence"/>
</dbReference>
<dbReference type="PANTHER" id="PTHR43982">
    <property type="entry name" value="UBIQUITIN CARBOXYL-TERMINAL HYDROLASE"/>
    <property type="match status" value="1"/>
</dbReference>
<dbReference type="InterPro" id="IPR028889">
    <property type="entry name" value="USP"/>
</dbReference>
<dbReference type="InterPro" id="IPR018200">
    <property type="entry name" value="USP_CS"/>
</dbReference>
<dbReference type="Pfam" id="PF00443">
    <property type="entry name" value="UCH"/>
    <property type="match status" value="1"/>
</dbReference>
<keyword evidence="6" id="KW-0788">Thiol protease</keyword>
<keyword evidence="11" id="KW-1185">Reference proteome</keyword>
<feature type="coiled-coil region" evidence="7">
    <location>
        <begin position="1010"/>
        <end position="1037"/>
    </location>
</feature>
<feature type="domain" description="USP" evidence="9">
    <location>
        <begin position="464"/>
        <end position="1115"/>
    </location>
</feature>
<dbReference type="InterPro" id="IPR025305">
    <property type="entry name" value="UCH_repeat_domain"/>
</dbReference>